<keyword evidence="1" id="KW-0812">Transmembrane</keyword>
<dbReference type="InterPro" id="IPR013783">
    <property type="entry name" value="Ig-like_fold"/>
</dbReference>
<keyword evidence="1" id="KW-1133">Transmembrane helix</keyword>
<keyword evidence="4" id="KW-1185">Reference proteome</keyword>
<evidence type="ECO:0000259" key="2">
    <source>
        <dbReference type="PROSITE" id="PS50835"/>
    </source>
</evidence>
<dbReference type="STRING" id="144197.ENSSPAP00000019441"/>
<dbReference type="Proteomes" id="UP000694891">
    <property type="component" value="Unplaced"/>
</dbReference>
<accession>A0A3B5AGA2</accession>
<dbReference type="InterPro" id="IPR003599">
    <property type="entry name" value="Ig_sub"/>
</dbReference>
<dbReference type="GeneTree" id="ENSGT00940000169291"/>
<dbReference type="Ensembl" id="ENSSPAT00000019735.1">
    <property type="protein sequence ID" value="ENSSPAP00000019441.1"/>
    <property type="gene ID" value="ENSSPAG00000014682.1"/>
</dbReference>
<dbReference type="InterPro" id="IPR003598">
    <property type="entry name" value="Ig_sub2"/>
</dbReference>
<dbReference type="Pfam" id="PF13895">
    <property type="entry name" value="Ig_2"/>
    <property type="match status" value="1"/>
</dbReference>
<dbReference type="AlphaFoldDB" id="A0A3B5AGA2"/>
<dbReference type="PANTHER" id="PTHR46013">
    <property type="entry name" value="VASCULAR CELL ADHESION MOLECULE 1"/>
    <property type="match status" value="1"/>
</dbReference>
<proteinExistence type="predicted"/>
<dbReference type="PROSITE" id="PS50835">
    <property type="entry name" value="IG_LIKE"/>
    <property type="match status" value="2"/>
</dbReference>
<protein>
    <submittedName>
        <fullName evidence="3 5">Sialoadhesin-like</fullName>
    </submittedName>
</protein>
<dbReference type="SMART" id="SM00408">
    <property type="entry name" value="IGc2"/>
    <property type="match status" value="1"/>
</dbReference>
<evidence type="ECO:0000313" key="3">
    <source>
        <dbReference type="Ensembl" id="ENSSPAP00000019441.1"/>
    </source>
</evidence>
<feature type="domain" description="Ig-like" evidence="2">
    <location>
        <begin position="204"/>
        <end position="284"/>
    </location>
</feature>
<dbReference type="OrthoDB" id="6780341at2759"/>
<dbReference type="InterPro" id="IPR007110">
    <property type="entry name" value="Ig-like_dom"/>
</dbReference>
<reference evidence="5" key="2">
    <citation type="submission" date="2025-04" db="UniProtKB">
        <authorList>
            <consortium name="RefSeq"/>
        </authorList>
    </citation>
    <scope>IDENTIFICATION</scope>
</reference>
<organism evidence="3">
    <name type="scientific">Stegastes partitus</name>
    <name type="common">bicolor damselfish</name>
    <dbReference type="NCBI Taxonomy" id="144197"/>
    <lineage>
        <taxon>Eukaryota</taxon>
        <taxon>Metazoa</taxon>
        <taxon>Chordata</taxon>
        <taxon>Craniata</taxon>
        <taxon>Vertebrata</taxon>
        <taxon>Euteleostomi</taxon>
        <taxon>Actinopterygii</taxon>
        <taxon>Neopterygii</taxon>
        <taxon>Teleostei</taxon>
        <taxon>Neoteleostei</taxon>
        <taxon>Acanthomorphata</taxon>
        <taxon>Ovalentaria</taxon>
        <taxon>Pomacentridae</taxon>
        <taxon>Stegastes</taxon>
    </lineage>
</organism>
<dbReference type="PANTHER" id="PTHR46013:SF4">
    <property type="entry name" value="B-CELL RECEPTOR CD22-RELATED"/>
    <property type="match status" value="1"/>
</dbReference>
<reference evidence="3" key="1">
    <citation type="submission" date="2023-09" db="UniProtKB">
        <authorList>
            <consortium name="Ensembl"/>
        </authorList>
    </citation>
    <scope>IDENTIFICATION</scope>
</reference>
<dbReference type="Gene3D" id="2.60.40.10">
    <property type="entry name" value="Immunoglobulins"/>
    <property type="match status" value="2"/>
</dbReference>
<evidence type="ECO:0000313" key="4">
    <source>
        <dbReference type="Proteomes" id="UP000694891"/>
    </source>
</evidence>
<dbReference type="SMART" id="SM00409">
    <property type="entry name" value="IG"/>
    <property type="match status" value="2"/>
</dbReference>
<evidence type="ECO:0000313" key="5">
    <source>
        <dbReference type="RefSeq" id="XP_008303997.1"/>
    </source>
</evidence>
<sequence length="367" mass="40716">MCSYKQTSLNEPCSITYPRGIRVQMSPADAADHLRLTCSTSCPLTAPLTSITWYKNRIIEGRHVDQQIVVTSTAAANAGFSCVIKGFEDLHSADVCAEDNNCWSLNCFNRRICALEGSSVNISNELSHPGTKSLKSKLWYKGNINSKQGQLDRRNMEYDDMKKQNILRLKNLKRNDSGEYTLSIWITNSELKLCDRTGVSLMVTGLTVTMTPSAEVTEGQRVTLTCSTSCPLTDNTNYMWYFNGRPLSQSKHLLLDPVSVQHAGNYSCAVNTHEHITSAAETLTVQSIARTWVTVATGIRAALVVFILVTAILCIGKKRISCQSPKNETLDNMEQPPQHQEQEQVPLAVISPISNSTAEHSDYEVDF</sequence>
<dbReference type="RefSeq" id="XP_008303997.1">
    <property type="nucleotide sequence ID" value="XM_008305775.1"/>
</dbReference>
<dbReference type="GeneID" id="103375475"/>
<feature type="transmembrane region" description="Helical" evidence="1">
    <location>
        <begin position="292"/>
        <end position="316"/>
    </location>
</feature>
<keyword evidence="1" id="KW-0472">Membrane</keyword>
<name>A0A3B5AGA2_9TELE</name>
<dbReference type="InterPro" id="IPR036179">
    <property type="entry name" value="Ig-like_dom_sf"/>
</dbReference>
<dbReference type="SUPFAM" id="SSF48726">
    <property type="entry name" value="Immunoglobulin"/>
    <property type="match status" value="2"/>
</dbReference>
<evidence type="ECO:0000256" key="1">
    <source>
        <dbReference type="SAM" id="Phobius"/>
    </source>
</evidence>
<gene>
    <name evidence="5" type="primary">LOC103375475</name>
</gene>
<feature type="domain" description="Ig-like" evidence="2">
    <location>
        <begin position="12"/>
        <end position="84"/>
    </location>
</feature>